<evidence type="ECO:0000259" key="4">
    <source>
        <dbReference type="Pfam" id="PF09972"/>
    </source>
</evidence>
<feature type="domain" description="Predicted membrane protein YciQ-like C-terminal" evidence="5">
    <location>
        <begin position="268"/>
        <end position="496"/>
    </location>
</feature>
<keyword evidence="2" id="KW-0472">Membrane</keyword>
<evidence type="ECO:0000259" key="5">
    <source>
        <dbReference type="Pfam" id="PF20990"/>
    </source>
</evidence>
<feature type="transmembrane region" description="Helical" evidence="2">
    <location>
        <begin position="231"/>
        <end position="249"/>
    </location>
</feature>
<keyword evidence="7" id="KW-1185">Reference proteome</keyword>
<accession>A0ABU7W9T5</accession>
<evidence type="ECO:0000256" key="3">
    <source>
        <dbReference type="SAM" id="SignalP"/>
    </source>
</evidence>
<evidence type="ECO:0000256" key="2">
    <source>
        <dbReference type="SAM" id="Phobius"/>
    </source>
</evidence>
<evidence type="ECO:0000313" key="6">
    <source>
        <dbReference type="EMBL" id="MEF3080727.1"/>
    </source>
</evidence>
<keyword evidence="2" id="KW-0812">Transmembrane</keyword>
<feature type="signal peptide" evidence="3">
    <location>
        <begin position="1"/>
        <end position="17"/>
    </location>
</feature>
<keyword evidence="2" id="KW-1133">Transmembrane helix</keyword>
<feature type="transmembrane region" description="Helical" evidence="2">
    <location>
        <begin position="381"/>
        <end position="404"/>
    </location>
</feature>
<dbReference type="RefSeq" id="WP_332076492.1">
    <property type="nucleotide sequence ID" value="NZ_JAZHBM010000001.1"/>
</dbReference>
<dbReference type="Proteomes" id="UP001358324">
    <property type="component" value="Unassembled WGS sequence"/>
</dbReference>
<protein>
    <submittedName>
        <fullName evidence="6">DUF2207 domain-containing protein</fullName>
    </submittedName>
</protein>
<feature type="chain" id="PRO_5047181348" evidence="3">
    <location>
        <begin position="18"/>
        <end position="565"/>
    </location>
</feature>
<sequence>MRCALLLLACLALPAWAQERILRHDVDVRVLADGRLDVTERIELRAEGRTFRHGLVRDFPVRDRDPHGDVVVTDLEMRDVLRDGRVEPWRIERVGRVLRLRTGDAGHLKVPSQPVYTLHYRTTRQPLFSDTRDALSLEAIGSDQSVPVEQGSVMVTLPRPVAVDTLRAEGITGTAGRDFHVALSAAGTARWTLTQALPPHTGLHVRLAFPKDVIAAPAPRQRALWWLQDNAGLLVALAGLLVLAAYCVLRWRRVRHPQALGAVPERLEPPAGFSPAGLRYLRRMRYDARSFAADLLASAVDAHLCLHRTPQGARTGWRIERTREGAHTLPTMEQRAQLTALLPAPDDAVDLRSREQARVAQACKAHEVALRKRFVPALFRAHGGSILGALAIALAAAVPALWLAWHAPSLPATVLAVVLMAPMLLAFALLVRAPTREGRQLLAEAEGLRRHLAGAAKAGRRHGDAHTGPTIDAARYVRLLPYAVALDVEDAWTKAFAATVGDDRAIEAVAGIAWYRGLAVTDLARFSRSMGNSLAARIAAVTTPKKKKAAAAPTPPPAEPPQPSK</sequence>
<evidence type="ECO:0000313" key="7">
    <source>
        <dbReference type="Proteomes" id="UP001358324"/>
    </source>
</evidence>
<organism evidence="6 7">
    <name type="scientific">Luteimonas flava</name>
    <dbReference type="NCBI Taxonomy" id="3115822"/>
    <lineage>
        <taxon>Bacteria</taxon>
        <taxon>Pseudomonadati</taxon>
        <taxon>Pseudomonadota</taxon>
        <taxon>Gammaproteobacteria</taxon>
        <taxon>Lysobacterales</taxon>
        <taxon>Lysobacteraceae</taxon>
        <taxon>Luteimonas</taxon>
    </lineage>
</organism>
<comment type="caution">
    <text evidence="6">The sequence shown here is derived from an EMBL/GenBank/DDBJ whole genome shotgun (WGS) entry which is preliminary data.</text>
</comment>
<proteinExistence type="predicted"/>
<name>A0ABU7W9T5_9GAMM</name>
<feature type="region of interest" description="Disordered" evidence="1">
    <location>
        <begin position="543"/>
        <end position="565"/>
    </location>
</feature>
<dbReference type="InterPro" id="IPR018702">
    <property type="entry name" value="DUF2207"/>
</dbReference>
<dbReference type="Pfam" id="PF20990">
    <property type="entry name" value="DUF2207_C"/>
    <property type="match status" value="1"/>
</dbReference>
<keyword evidence="3" id="KW-0732">Signal</keyword>
<evidence type="ECO:0000256" key="1">
    <source>
        <dbReference type="SAM" id="MobiDB-lite"/>
    </source>
</evidence>
<dbReference type="EMBL" id="JAZHBM010000001">
    <property type="protein sequence ID" value="MEF3080727.1"/>
    <property type="molecule type" value="Genomic_DNA"/>
</dbReference>
<feature type="compositionally biased region" description="Pro residues" evidence="1">
    <location>
        <begin position="553"/>
        <end position="565"/>
    </location>
</feature>
<feature type="transmembrane region" description="Helical" evidence="2">
    <location>
        <begin position="410"/>
        <end position="431"/>
    </location>
</feature>
<dbReference type="Pfam" id="PF09972">
    <property type="entry name" value="DUF2207"/>
    <property type="match status" value="1"/>
</dbReference>
<feature type="domain" description="DUF2207" evidence="4">
    <location>
        <begin position="20"/>
        <end position="209"/>
    </location>
</feature>
<gene>
    <name evidence="6" type="ORF">V3391_00650</name>
</gene>
<reference evidence="6 7" key="1">
    <citation type="submission" date="2024-01" db="EMBL/GenBank/DDBJ databases">
        <title>Novel species of the genus Luteimonas isolated from rivers.</title>
        <authorList>
            <person name="Lu H."/>
        </authorList>
    </citation>
    <scope>NUCLEOTIDE SEQUENCE [LARGE SCALE GENOMIC DNA]</scope>
    <source>
        <strain evidence="6 7">SMYT11W</strain>
    </source>
</reference>
<dbReference type="InterPro" id="IPR048389">
    <property type="entry name" value="YciQ-like_C"/>
</dbReference>